<dbReference type="KEGG" id="acou:A5CBH24_12370"/>
<dbReference type="AlphaFoldDB" id="A0A4Y1WTZ2"/>
<evidence type="ECO:0000313" key="1">
    <source>
        <dbReference type="EMBL" id="BBL03924.1"/>
    </source>
</evidence>
<dbReference type="OrthoDB" id="1100000at2"/>
<dbReference type="RefSeq" id="WP_141412535.1">
    <property type="nucleotide sequence ID" value="NZ_AP019735.1"/>
</dbReference>
<gene>
    <name evidence="1" type="ORF">A5CBH24_12370</name>
</gene>
<dbReference type="Proteomes" id="UP000318946">
    <property type="component" value="Chromosome"/>
</dbReference>
<sequence>MKTLTKLFGLLTDWRTLPAYQLERRADIFFALYLEDLLKYCNYFAADEVLTIIPEFPAKHAGSHQSDRIDYMVCSERKVVYVELKTDNHSIRSEQAEYLYGIQQRALKDVLDDIITIYRATMARTKYRKLIEKLDRWIEYRETRFVEERCTLRYGEIAKVESVEVVYVLPVPQPIKSDRYEHKQICFDTLVGMLRLPKYADDPIARAFADALAAWAKNPV</sequence>
<evidence type="ECO:0000313" key="2">
    <source>
        <dbReference type="Proteomes" id="UP000318946"/>
    </source>
</evidence>
<dbReference type="GeneID" id="78341955"/>
<organism evidence="1 2">
    <name type="scientific">Alistipes communis</name>
    <dbReference type="NCBI Taxonomy" id="2585118"/>
    <lineage>
        <taxon>Bacteria</taxon>
        <taxon>Pseudomonadati</taxon>
        <taxon>Bacteroidota</taxon>
        <taxon>Bacteroidia</taxon>
        <taxon>Bacteroidales</taxon>
        <taxon>Rikenellaceae</taxon>
        <taxon>Alistipes</taxon>
    </lineage>
</organism>
<proteinExistence type="predicted"/>
<reference evidence="2" key="1">
    <citation type="submission" date="2019-06" db="EMBL/GenBank/DDBJ databases">
        <title>Alistipes onderdonkii subsp. vulgaris subsp. nov., Alistipes dispar sp. nov. and Alistipes communis sp. nov., isolated from human faeces, and creation of Alistipes onderdonkii subsp. onderdonkii subsp. nov.</title>
        <authorList>
            <person name="Sakamoto M."/>
            <person name="Ikeyama N."/>
            <person name="Ogata Y."/>
            <person name="Suda W."/>
            <person name="Iino T."/>
            <person name="Hattori M."/>
            <person name="Ohkuma M."/>
        </authorList>
    </citation>
    <scope>NUCLEOTIDE SEQUENCE [LARGE SCALE GENOMIC DNA]</scope>
    <source>
        <strain evidence="2">5CBH24</strain>
    </source>
</reference>
<dbReference type="EMBL" id="AP019735">
    <property type="protein sequence ID" value="BBL03924.1"/>
    <property type="molecule type" value="Genomic_DNA"/>
</dbReference>
<keyword evidence="2" id="KW-1185">Reference proteome</keyword>
<accession>A0A4Y1WTZ2</accession>
<name>A0A4Y1WTZ2_9BACT</name>
<protein>
    <submittedName>
        <fullName evidence="1">Uncharacterized protein</fullName>
    </submittedName>
</protein>